<organism evidence="2 3">
    <name type="scientific">Nitzschia inconspicua</name>
    <dbReference type="NCBI Taxonomy" id="303405"/>
    <lineage>
        <taxon>Eukaryota</taxon>
        <taxon>Sar</taxon>
        <taxon>Stramenopiles</taxon>
        <taxon>Ochrophyta</taxon>
        <taxon>Bacillariophyta</taxon>
        <taxon>Bacillariophyceae</taxon>
        <taxon>Bacillariophycidae</taxon>
        <taxon>Bacillariales</taxon>
        <taxon>Bacillariaceae</taxon>
        <taxon>Nitzschia</taxon>
    </lineage>
</organism>
<feature type="compositionally biased region" description="Basic and acidic residues" evidence="1">
    <location>
        <begin position="281"/>
        <end position="304"/>
    </location>
</feature>
<evidence type="ECO:0000313" key="2">
    <source>
        <dbReference type="EMBL" id="KAG7363591.1"/>
    </source>
</evidence>
<evidence type="ECO:0000313" key="3">
    <source>
        <dbReference type="Proteomes" id="UP000693970"/>
    </source>
</evidence>
<evidence type="ECO:0000256" key="1">
    <source>
        <dbReference type="SAM" id="MobiDB-lite"/>
    </source>
</evidence>
<feature type="compositionally biased region" description="Polar residues" evidence="1">
    <location>
        <begin position="372"/>
        <end position="397"/>
    </location>
</feature>
<feature type="compositionally biased region" description="Low complexity" evidence="1">
    <location>
        <begin position="123"/>
        <end position="138"/>
    </location>
</feature>
<reference evidence="2" key="2">
    <citation type="submission" date="2021-04" db="EMBL/GenBank/DDBJ databases">
        <authorList>
            <person name="Podell S."/>
        </authorList>
    </citation>
    <scope>NUCLEOTIDE SEQUENCE</scope>
    <source>
        <strain evidence="2">Hildebrandi</strain>
    </source>
</reference>
<feature type="compositionally biased region" description="Polar residues" evidence="1">
    <location>
        <begin position="737"/>
        <end position="749"/>
    </location>
</feature>
<dbReference type="Proteomes" id="UP000693970">
    <property type="component" value="Unassembled WGS sequence"/>
</dbReference>
<feature type="region of interest" description="Disordered" evidence="1">
    <location>
        <begin position="276"/>
        <end position="320"/>
    </location>
</feature>
<accession>A0A9K3LMN4</accession>
<feature type="region of interest" description="Disordered" evidence="1">
    <location>
        <begin position="686"/>
        <end position="749"/>
    </location>
</feature>
<name>A0A9K3LMN4_9STRA</name>
<feature type="compositionally biased region" description="Basic residues" evidence="1">
    <location>
        <begin position="719"/>
        <end position="729"/>
    </location>
</feature>
<feature type="compositionally biased region" description="Polar residues" evidence="1">
    <location>
        <begin position="101"/>
        <end position="115"/>
    </location>
</feature>
<gene>
    <name evidence="2" type="ORF">IV203_026952</name>
</gene>
<protein>
    <submittedName>
        <fullName evidence="2">Uncharacterized protein</fullName>
    </submittedName>
</protein>
<feature type="compositionally biased region" description="Polar residues" evidence="1">
    <location>
        <begin position="305"/>
        <end position="320"/>
    </location>
</feature>
<dbReference type="EMBL" id="JAGRRH010000010">
    <property type="protein sequence ID" value="KAG7363591.1"/>
    <property type="molecule type" value="Genomic_DNA"/>
</dbReference>
<feature type="region of interest" description="Disordered" evidence="1">
    <location>
        <begin position="353"/>
        <end position="410"/>
    </location>
</feature>
<reference evidence="2" key="1">
    <citation type="journal article" date="2021" name="Sci. Rep.">
        <title>Diploid genomic architecture of Nitzschia inconspicua, an elite biomass production diatom.</title>
        <authorList>
            <person name="Oliver A."/>
            <person name="Podell S."/>
            <person name="Pinowska A."/>
            <person name="Traller J.C."/>
            <person name="Smith S.R."/>
            <person name="McClure R."/>
            <person name="Beliaev A."/>
            <person name="Bohutskyi P."/>
            <person name="Hill E.A."/>
            <person name="Rabines A."/>
            <person name="Zheng H."/>
            <person name="Allen L.Z."/>
            <person name="Kuo A."/>
            <person name="Grigoriev I.V."/>
            <person name="Allen A.E."/>
            <person name="Hazlebeck D."/>
            <person name="Allen E.E."/>
        </authorList>
    </citation>
    <scope>NUCLEOTIDE SEQUENCE</scope>
    <source>
        <strain evidence="2">Hildebrandi</strain>
    </source>
</reference>
<feature type="region of interest" description="Disordered" evidence="1">
    <location>
        <begin position="872"/>
        <end position="945"/>
    </location>
</feature>
<feature type="region of interest" description="Disordered" evidence="1">
    <location>
        <begin position="461"/>
        <end position="602"/>
    </location>
</feature>
<feature type="region of interest" description="Disordered" evidence="1">
    <location>
        <begin position="101"/>
        <end position="143"/>
    </location>
</feature>
<dbReference type="AlphaFoldDB" id="A0A9K3LMN4"/>
<feature type="compositionally biased region" description="Polar residues" evidence="1">
    <location>
        <begin position="582"/>
        <end position="602"/>
    </location>
</feature>
<keyword evidence="3" id="KW-1185">Reference proteome</keyword>
<proteinExistence type="predicted"/>
<comment type="caution">
    <text evidence="2">The sequence shown here is derived from an EMBL/GenBank/DDBJ whole genome shotgun (WGS) entry which is preliminary data.</text>
</comment>
<sequence length="945" mass="106233">MTEPSKRSVTFAGSSWRTRFRNEKDGKKDEKTFFSRLDTNNLGASITAICEEDIEKWMTQVGLLDLSDDESGSLATWEYSTSDADDLTTLKSVTTTGNHSVASLKSASTSGTRSTRNSDRQRSLPSSPSIASSTLTQSKTQNVPLQTDGMYSFEELETMILEFWQSLISETQKCVTAIEDKVATIAKPDGSKCSTRPKKVWFADDSTRPRKVRFADDVDKKGSTKPAFSAWRQLRPKKFKKHKPKGNVRPEDKTNIEADENRKRWKIVLFRRNKNNMKKRNLSETKEQDQEESKDRQLDAKKSSDIGSKSNEDGNTQDETSYFLSFVPEETLEMFNNIFLSFSNDELSVIDESKEECRDNATEDEERGVSEVASSAKATRSGNLEDQTPSDKSSHCLTSVDLGRADPPNVRTAEEPVEQEIINASPLMHNPSKDVPRDIMEPMQESPSQFMPTRTACTKHMQIQPSYASLKKESSPGKPKEQGGGNLTPRSTRSAKRLLPHVQAIAPDNSAVTKANNDELPAQPGSDFSMPNRRTARNDAKSMEVATKGRVMSKGRLASDNKIESDDVTTPSPVVHSKEIFGSQSSDWTKKSQGIPTKSRNSVSRMFALGDCMEDKANEDCDGHRVRITVENTQDSKPCENTSSKDDLAASEPIETVHPKLNESSGNLQNDQDNILMEEIHPWIPNISHKQTNSNPKAQNENQPTHLKGLHNDDERYKVISKKNKKGKMKKENNSSVIRSQRPTPSSFPIKTIEFPADFNVALDDRFGDDIEDPCIVYVKVPHQYIDEVEEHGEVEIPLVEYLNAKSREVDEESSVHAVVTYMPDKFDFSTLVLEATTDNDRIIKETKQWDQGSEAMTLKRMFQKMSYKARVSKKGSRHNPCTAHESKLKNRPKTWKAGLTKSLSMNRHRTADTTNAIAARDDSDHEISSEQSHYREQEFGIAKN</sequence>
<feature type="compositionally biased region" description="Basic and acidic residues" evidence="1">
    <location>
        <begin position="920"/>
        <end position="939"/>
    </location>
</feature>
<feature type="compositionally biased region" description="Polar residues" evidence="1">
    <location>
        <begin position="688"/>
        <end position="705"/>
    </location>
</feature>
<feature type="compositionally biased region" description="Basic and acidic residues" evidence="1">
    <location>
        <begin position="470"/>
        <end position="481"/>
    </location>
</feature>